<name>A0A450T673_9GAMM</name>
<gene>
    <name evidence="5" type="ORF">BECKFM1743A_GA0114220_106931</name>
    <name evidence="6" type="ORF">BECKFM1743B_GA0114221_106552</name>
    <name evidence="4" type="ORF">BECKFM1743C_GA0114222_103121</name>
</gene>
<dbReference type="PANTHER" id="PTHR10509">
    <property type="entry name" value="O-METHYLTRANSFERASE-RELATED"/>
    <property type="match status" value="1"/>
</dbReference>
<keyword evidence="2 4" id="KW-0808">Transferase</keyword>
<dbReference type="GO" id="GO:0008171">
    <property type="term" value="F:O-methyltransferase activity"/>
    <property type="evidence" value="ECO:0007669"/>
    <property type="project" value="InterPro"/>
</dbReference>
<dbReference type="EMBL" id="CAADEZ010000693">
    <property type="protein sequence ID" value="VFJ73118.1"/>
    <property type="molecule type" value="Genomic_DNA"/>
</dbReference>
<sequence length="267" mass="29890">MKKSPTPLVMGIDNIRDARDHLEKRDLGEAARLIEAALERLAGIDEAVSSNTSPASDHLAAIEKRTMELDWPRLYREGKTERELEAGMLLENPGVQLLKMIIGMAGYKKVLEIGSFTGYATLGMAEALPGDGEIVSCEIEPYAADMARSFFRHTPHDKKITIRAGSALESMKALSDEGRRFELIFIDANKLEYRDYLNAILDFSLLFPQGCIVVDNTLYRGEIYLPPEKRSVLGEAVEQFNRMVADHPGLTHVMLPLRDGMTLIRLR</sequence>
<dbReference type="InterPro" id="IPR050362">
    <property type="entry name" value="Cation-dep_OMT"/>
</dbReference>
<keyword evidence="1 4" id="KW-0489">Methyltransferase</keyword>
<dbReference type="PANTHER" id="PTHR10509:SF14">
    <property type="entry name" value="CAFFEOYL-COA O-METHYLTRANSFERASE 3-RELATED"/>
    <property type="match status" value="1"/>
</dbReference>
<proteinExistence type="predicted"/>
<dbReference type="InterPro" id="IPR002935">
    <property type="entry name" value="SAM_O-MeTrfase"/>
</dbReference>
<keyword evidence="3" id="KW-0949">S-adenosyl-L-methionine</keyword>
<evidence type="ECO:0000256" key="2">
    <source>
        <dbReference type="ARBA" id="ARBA00022679"/>
    </source>
</evidence>
<evidence type="ECO:0000256" key="3">
    <source>
        <dbReference type="ARBA" id="ARBA00022691"/>
    </source>
</evidence>
<evidence type="ECO:0000313" key="6">
    <source>
        <dbReference type="EMBL" id="VFK19912.1"/>
    </source>
</evidence>
<reference evidence="4" key="1">
    <citation type="submission" date="2019-02" db="EMBL/GenBank/DDBJ databases">
        <authorList>
            <person name="Gruber-Vodicka R. H."/>
            <person name="Seah K. B. B."/>
        </authorList>
    </citation>
    <scope>NUCLEOTIDE SEQUENCE</scope>
    <source>
        <strain evidence="5">BECK_BZ163</strain>
        <strain evidence="6">BECK_BZ164</strain>
        <strain evidence="4">BECK_BZ165</strain>
    </source>
</reference>
<dbReference type="EMBL" id="CAADFL010000655">
    <property type="protein sequence ID" value="VFK19912.1"/>
    <property type="molecule type" value="Genomic_DNA"/>
</dbReference>
<dbReference type="PROSITE" id="PS51682">
    <property type="entry name" value="SAM_OMT_I"/>
    <property type="match status" value="1"/>
</dbReference>
<accession>A0A450T673</accession>
<evidence type="ECO:0000313" key="5">
    <source>
        <dbReference type="EMBL" id="VFJ73118.1"/>
    </source>
</evidence>
<dbReference type="EMBL" id="CAADFA010000312">
    <property type="protein sequence ID" value="VFJ62223.1"/>
    <property type="molecule type" value="Genomic_DNA"/>
</dbReference>
<dbReference type="Pfam" id="PF01596">
    <property type="entry name" value="Methyltransf_3"/>
    <property type="match status" value="1"/>
</dbReference>
<dbReference type="Gene3D" id="3.40.50.150">
    <property type="entry name" value="Vaccinia Virus protein VP39"/>
    <property type="match status" value="1"/>
</dbReference>
<dbReference type="GO" id="GO:0032259">
    <property type="term" value="P:methylation"/>
    <property type="evidence" value="ECO:0007669"/>
    <property type="project" value="UniProtKB-KW"/>
</dbReference>
<organism evidence="4">
    <name type="scientific">Candidatus Kentrum sp. FM</name>
    <dbReference type="NCBI Taxonomy" id="2126340"/>
    <lineage>
        <taxon>Bacteria</taxon>
        <taxon>Pseudomonadati</taxon>
        <taxon>Pseudomonadota</taxon>
        <taxon>Gammaproteobacteria</taxon>
        <taxon>Candidatus Kentrum</taxon>
    </lineage>
</organism>
<evidence type="ECO:0000256" key="1">
    <source>
        <dbReference type="ARBA" id="ARBA00022603"/>
    </source>
</evidence>
<dbReference type="SUPFAM" id="SSF53335">
    <property type="entry name" value="S-adenosyl-L-methionine-dependent methyltransferases"/>
    <property type="match status" value="1"/>
</dbReference>
<protein>
    <submittedName>
        <fullName evidence="4">Caffeoyl-CoA O-methyltransferase</fullName>
    </submittedName>
</protein>
<dbReference type="CDD" id="cd02440">
    <property type="entry name" value="AdoMet_MTases"/>
    <property type="match status" value="1"/>
</dbReference>
<dbReference type="AlphaFoldDB" id="A0A450T673"/>
<dbReference type="GO" id="GO:0008757">
    <property type="term" value="F:S-adenosylmethionine-dependent methyltransferase activity"/>
    <property type="evidence" value="ECO:0007669"/>
    <property type="project" value="TreeGrafter"/>
</dbReference>
<evidence type="ECO:0000313" key="4">
    <source>
        <dbReference type="EMBL" id="VFJ62223.1"/>
    </source>
</evidence>
<dbReference type="InterPro" id="IPR029063">
    <property type="entry name" value="SAM-dependent_MTases_sf"/>
</dbReference>